<sequence>MAPSHARRYRTSAPVRERRRKARPKKGGKAGNQGIFHGAREVFISQRYDDYLEAVSKNRAAQDKFWRDLFQDYWSTFPWRLPLDQEPDEEGDWDEPEELTEELEKEKQEIIQRTQKVRGQ</sequence>
<comment type="caution">
    <text evidence="1">The sequence shown here is derived from an EMBL/GenBank/DDBJ whole genome shotgun (WGS) entry which is preliminary data.</text>
</comment>
<accession>A0ACC1MDR6</accession>
<evidence type="ECO:0000313" key="1">
    <source>
        <dbReference type="EMBL" id="KAJ2962420.1"/>
    </source>
</evidence>
<evidence type="ECO:0000313" key="2">
    <source>
        <dbReference type="Proteomes" id="UP001144978"/>
    </source>
</evidence>
<name>A0ACC1MDR6_9APHY</name>
<dbReference type="EMBL" id="JANSHE010007317">
    <property type="protein sequence ID" value="KAJ2962420.1"/>
    <property type="molecule type" value="Genomic_DNA"/>
</dbReference>
<reference evidence="1" key="1">
    <citation type="submission" date="2022-08" db="EMBL/GenBank/DDBJ databases">
        <title>Genome Sequence of Pycnoporus sanguineus.</title>
        <authorList>
            <person name="Buettner E."/>
        </authorList>
    </citation>
    <scope>NUCLEOTIDE SEQUENCE</scope>
    <source>
        <strain evidence="1">CG-C14</strain>
    </source>
</reference>
<gene>
    <name evidence="1" type="ORF">NUW54_g14335</name>
</gene>
<protein>
    <submittedName>
        <fullName evidence="1">Uncharacterized protein</fullName>
    </submittedName>
</protein>
<keyword evidence="2" id="KW-1185">Reference proteome</keyword>
<dbReference type="Proteomes" id="UP001144978">
    <property type="component" value="Unassembled WGS sequence"/>
</dbReference>
<proteinExistence type="predicted"/>
<organism evidence="1 2">
    <name type="scientific">Trametes sanguinea</name>
    <dbReference type="NCBI Taxonomy" id="158606"/>
    <lineage>
        <taxon>Eukaryota</taxon>
        <taxon>Fungi</taxon>
        <taxon>Dikarya</taxon>
        <taxon>Basidiomycota</taxon>
        <taxon>Agaricomycotina</taxon>
        <taxon>Agaricomycetes</taxon>
        <taxon>Polyporales</taxon>
        <taxon>Polyporaceae</taxon>
        <taxon>Trametes</taxon>
    </lineage>
</organism>